<gene>
    <name evidence="1" type="ORF">J2I47_17325</name>
</gene>
<evidence type="ECO:0000313" key="1">
    <source>
        <dbReference type="EMBL" id="MBO0938316.1"/>
    </source>
</evidence>
<dbReference type="EMBL" id="JAFMYV010000009">
    <property type="protein sequence ID" value="MBO0938316.1"/>
    <property type="molecule type" value="Genomic_DNA"/>
</dbReference>
<organism evidence="1 2">
    <name type="scientific">Fibrella rubiginis</name>
    <dbReference type="NCBI Taxonomy" id="2817060"/>
    <lineage>
        <taxon>Bacteria</taxon>
        <taxon>Pseudomonadati</taxon>
        <taxon>Bacteroidota</taxon>
        <taxon>Cytophagia</taxon>
        <taxon>Cytophagales</taxon>
        <taxon>Spirosomataceae</taxon>
        <taxon>Fibrella</taxon>
    </lineage>
</organism>
<evidence type="ECO:0000313" key="2">
    <source>
        <dbReference type="Proteomes" id="UP000664034"/>
    </source>
</evidence>
<dbReference type="AlphaFoldDB" id="A0A939GKA6"/>
<proteinExistence type="predicted"/>
<sequence length="47" mass="5403">MATLVIRQKALLKHKKEVEAHIKHPNEVSKPEGIEFVKPFAVPRTEK</sequence>
<dbReference type="RefSeq" id="WP_207365856.1">
    <property type="nucleotide sequence ID" value="NZ_JAFMYV010000009.1"/>
</dbReference>
<protein>
    <submittedName>
        <fullName evidence="1">Uncharacterized protein</fullName>
    </submittedName>
</protein>
<keyword evidence="2" id="KW-1185">Reference proteome</keyword>
<accession>A0A939GKA6</accession>
<dbReference type="Proteomes" id="UP000664034">
    <property type="component" value="Unassembled WGS sequence"/>
</dbReference>
<reference evidence="1" key="1">
    <citation type="submission" date="2021-03" db="EMBL/GenBank/DDBJ databases">
        <title>Fibrella sp. HMF5335 genome sequencing and assembly.</title>
        <authorList>
            <person name="Kang H."/>
            <person name="Kim H."/>
            <person name="Bae S."/>
            <person name="Joh K."/>
        </authorList>
    </citation>
    <scope>NUCLEOTIDE SEQUENCE</scope>
    <source>
        <strain evidence="1">HMF5335</strain>
    </source>
</reference>
<comment type="caution">
    <text evidence="1">The sequence shown here is derived from an EMBL/GenBank/DDBJ whole genome shotgun (WGS) entry which is preliminary data.</text>
</comment>
<name>A0A939GKA6_9BACT</name>